<dbReference type="Gene3D" id="2.115.10.20">
    <property type="entry name" value="Glycosyl hydrolase domain, family 43"/>
    <property type="match status" value="1"/>
</dbReference>
<dbReference type="RefSeq" id="WP_150098806.1">
    <property type="nucleotide sequence ID" value="NZ_VWPL01000047.1"/>
</dbReference>
<evidence type="ECO:0008006" key="3">
    <source>
        <dbReference type="Google" id="ProtNLM"/>
    </source>
</evidence>
<keyword evidence="2" id="KW-1185">Reference proteome</keyword>
<dbReference type="EMBL" id="VWPL01000047">
    <property type="protein sequence ID" value="KAA5595961.1"/>
    <property type="molecule type" value="Genomic_DNA"/>
</dbReference>
<dbReference type="InterPro" id="IPR023296">
    <property type="entry name" value="Glyco_hydro_beta-prop_sf"/>
</dbReference>
<organism evidence="1 2">
    <name type="scientific">Blastochloris sulfoviridis</name>
    <dbReference type="NCBI Taxonomy" id="50712"/>
    <lineage>
        <taxon>Bacteria</taxon>
        <taxon>Pseudomonadati</taxon>
        <taxon>Pseudomonadota</taxon>
        <taxon>Alphaproteobacteria</taxon>
        <taxon>Hyphomicrobiales</taxon>
        <taxon>Blastochloridaceae</taxon>
        <taxon>Blastochloris</taxon>
    </lineage>
</organism>
<evidence type="ECO:0000313" key="2">
    <source>
        <dbReference type="Proteomes" id="UP000323886"/>
    </source>
</evidence>
<name>A0A5M6HJI7_9HYPH</name>
<evidence type="ECO:0000313" key="1">
    <source>
        <dbReference type="EMBL" id="KAA5595961.1"/>
    </source>
</evidence>
<dbReference type="Proteomes" id="UP000323886">
    <property type="component" value="Unassembled WGS sequence"/>
</dbReference>
<gene>
    <name evidence="1" type="ORF">F1193_16010</name>
</gene>
<protein>
    <recommendedName>
        <fullName evidence="3">Exo-alpha-sialidase</fullName>
    </recommendedName>
</protein>
<accession>A0A5M6HJI7</accession>
<dbReference type="AlphaFoldDB" id="A0A5M6HJI7"/>
<proteinExistence type="predicted"/>
<sequence length="388" mass="43591">MTIFERTGYTTLYITISSFLLANSPFPVLAQSPRASTELHIAVTGDEKPLFLWSRDRCDLEDIPDANARTFRDSRGRLNLIASNSDTRISVFDDSGSPTRPCNVVLPSSRDPNPSNYADKSWITSVWTQDGTTVHALVHHEFHAHQHPNTCILNDYVGCWYNTITYARSDDGGQTFQQSTPPAVVASVPFTQDFAQGRRRGFFGTSNIVYFENKWWMFSYTSGWAGQKSGSCLFQTADIASPTSWRAFDGTAFVAQFPDPYIQSAGPTSTCLPIFENSVGSITRFENRFVAVYIAADNYSLKDPNFYVYYRTSKDLVNWGKPNVLMPINDVSSVRCGDKSRYAYPSLLQDEELQRDGASAVLTLVRFNVRNCRNTLDRDLISIPVIIN</sequence>
<reference evidence="1 2" key="1">
    <citation type="submission" date="2019-09" db="EMBL/GenBank/DDBJ databases">
        <title>Draft Whole-Genome sequence of Blastochloris sulfoviridis DSM 729.</title>
        <authorList>
            <person name="Meyer T.E."/>
            <person name="Kyndt J.A."/>
        </authorList>
    </citation>
    <scope>NUCLEOTIDE SEQUENCE [LARGE SCALE GENOMIC DNA]</scope>
    <source>
        <strain evidence="1 2">DSM 729</strain>
    </source>
</reference>
<comment type="caution">
    <text evidence="1">The sequence shown here is derived from an EMBL/GenBank/DDBJ whole genome shotgun (WGS) entry which is preliminary data.</text>
</comment>
<dbReference type="OrthoDB" id="7042075at2"/>